<proteinExistence type="predicted"/>
<dbReference type="EMBL" id="JACJQH010000081">
    <property type="protein sequence ID" value="MBD2200246.1"/>
    <property type="molecule type" value="Genomic_DNA"/>
</dbReference>
<name>A0ABR8ANI1_9CYAN</name>
<dbReference type="PROSITE" id="PS51257">
    <property type="entry name" value="PROKAR_LIPOPROTEIN"/>
    <property type="match status" value="1"/>
</dbReference>
<evidence type="ECO:0000313" key="2">
    <source>
        <dbReference type="EMBL" id="MBD2200246.1"/>
    </source>
</evidence>
<feature type="chain" id="PRO_5046344269" description="Secreted protein" evidence="1">
    <location>
        <begin position="29"/>
        <end position="118"/>
    </location>
</feature>
<sequence>MIATKKTLMTAVLFFSSCLLVSETKAIADIGVFPQEQREIPVSGYFLDEAQRRCNNGNNNFCNRIQHLTNEQQQHIRQQENARNIPYISLCQLNKPQLKPLLSQPQITQITQIPCLPR</sequence>
<keyword evidence="3" id="KW-1185">Reference proteome</keyword>
<reference evidence="2 3" key="1">
    <citation type="journal article" date="2020" name="ISME J.">
        <title>Comparative genomics reveals insights into cyanobacterial evolution and habitat adaptation.</title>
        <authorList>
            <person name="Chen M.Y."/>
            <person name="Teng W.K."/>
            <person name="Zhao L."/>
            <person name="Hu C.X."/>
            <person name="Zhou Y.K."/>
            <person name="Han B.P."/>
            <person name="Song L.R."/>
            <person name="Shu W.S."/>
        </authorList>
    </citation>
    <scope>NUCLEOTIDE SEQUENCE [LARGE SCALE GENOMIC DNA]</scope>
    <source>
        <strain evidence="2 3">FACHB-288</strain>
    </source>
</reference>
<accession>A0ABR8ANI1</accession>
<evidence type="ECO:0000256" key="1">
    <source>
        <dbReference type="SAM" id="SignalP"/>
    </source>
</evidence>
<dbReference type="RefSeq" id="WP_190550878.1">
    <property type="nucleotide sequence ID" value="NZ_CAWPNO010000119.1"/>
</dbReference>
<dbReference type="Proteomes" id="UP000658514">
    <property type="component" value="Unassembled WGS sequence"/>
</dbReference>
<gene>
    <name evidence="2" type="ORF">H6G24_33085</name>
</gene>
<evidence type="ECO:0000313" key="3">
    <source>
        <dbReference type="Proteomes" id="UP000658514"/>
    </source>
</evidence>
<protein>
    <recommendedName>
        <fullName evidence="4">Secreted protein</fullName>
    </recommendedName>
</protein>
<comment type="caution">
    <text evidence="2">The sequence shown here is derived from an EMBL/GenBank/DDBJ whole genome shotgun (WGS) entry which is preliminary data.</text>
</comment>
<evidence type="ECO:0008006" key="4">
    <source>
        <dbReference type="Google" id="ProtNLM"/>
    </source>
</evidence>
<feature type="signal peptide" evidence="1">
    <location>
        <begin position="1"/>
        <end position="28"/>
    </location>
</feature>
<organism evidence="2 3">
    <name type="scientific">Calothrix parietina FACHB-288</name>
    <dbReference type="NCBI Taxonomy" id="2692896"/>
    <lineage>
        <taxon>Bacteria</taxon>
        <taxon>Bacillati</taxon>
        <taxon>Cyanobacteriota</taxon>
        <taxon>Cyanophyceae</taxon>
        <taxon>Nostocales</taxon>
        <taxon>Calotrichaceae</taxon>
        <taxon>Calothrix</taxon>
    </lineage>
</organism>
<keyword evidence="1" id="KW-0732">Signal</keyword>